<gene>
    <name evidence="1" type="ORF">PK98_04720</name>
</gene>
<accession>A0A0B2C1N1</accession>
<evidence type="ECO:0000313" key="1">
    <source>
        <dbReference type="EMBL" id="KHL25891.1"/>
    </source>
</evidence>
<keyword evidence="2" id="KW-1185">Reference proteome</keyword>
<comment type="caution">
    <text evidence="1">The sequence shown here is derived from an EMBL/GenBank/DDBJ whole genome shotgun (WGS) entry which is preliminary data.</text>
</comment>
<dbReference type="Proteomes" id="UP000030988">
    <property type="component" value="Unassembled WGS sequence"/>
</dbReference>
<dbReference type="AlphaFoldDB" id="A0A0B2C1N1"/>
<evidence type="ECO:0000313" key="2">
    <source>
        <dbReference type="Proteomes" id="UP000030988"/>
    </source>
</evidence>
<reference evidence="1 2" key="1">
    <citation type="submission" date="2014-11" db="EMBL/GenBank/DDBJ databases">
        <title>Draft genome sequence of Kirrobacter mercurialis.</title>
        <authorList>
            <person name="Coil D.A."/>
            <person name="Eisen J.A."/>
        </authorList>
    </citation>
    <scope>NUCLEOTIDE SEQUENCE [LARGE SCALE GENOMIC DNA]</scope>
    <source>
        <strain evidence="1 2">Coronado</strain>
    </source>
</reference>
<proteinExistence type="predicted"/>
<dbReference type="EMBL" id="JTDN01000001">
    <property type="protein sequence ID" value="KHL25891.1"/>
    <property type="molecule type" value="Genomic_DNA"/>
</dbReference>
<name>A0A0B2C1N1_9SPHN</name>
<protein>
    <submittedName>
        <fullName evidence="1">Uncharacterized protein</fullName>
    </submittedName>
</protein>
<organism evidence="1 2">
    <name type="scientific">Croceibacterium mercuriale</name>
    <dbReference type="NCBI Taxonomy" id="1572751"/>
    <lineage>
        <taxon>Bacteria</taxon>
        <taxon>Pseudomonadati</taxon>
        <taxon>Pseudomonadota</taxon>
        <taxon>Alphaproteobacteria</taxon>
        <taxon>Sphingomonadales</taxon>
        <taxon>Erythrobacteraceae</taxon>
        <taxon>Croceibacterium</taxon>
    </lineage>
</organism>
<sequence length="72" mass="8184">MTQTSLLIQNQVLETRIGRDDLDAVTLVHKVSQPVVVRSICDSCTTDILAINLHSRDLDPFRRRWTGHFGSH</sequence>